<keyword evidence="4" id="KW-0804">Transcription</keyword>
<protein>
    <submittedName>
        <fullName evidence="8">OLC1v1010159C1</fullName>
    </submittedName>
</protein>
<dbReference type="Proteomes" id="UP001161247">
    <property type="component" value="Chromosome 6"/>
</dbReference>
<dbReference type="PANTHER" id="PTHR45914:SF54">
    <property type="entry name" value="OS08G0471401 PROTEIN"/>
    <property type="match status" value="1"/>
</dbReference>
<feature type="compositionally biased region" description="Polar residues" evidence="6">
    <location>
        <begin position="63"/>
        <end position="73"/>
    </location>
</feature>
<dbReference type="SMART" id="SM00353">
    <property type="entry name" value="HLH"/>
    <property type="match status" value="1"/>
</dbReference>
<gene>
    <name evidence="8" type="ORF">OLC1_LOCUS17897</name>
</gene>
<dbReference type="PANTHER" id="PTHR45914">
    <property type="entry name" value="TRANSCRIPTION FACTOR HEC3-RELATED"/>
    <property type="match status" value="1"/>
</dbReference>
<feature type="domain" description="BHLH" evidence="7">
    <location>
        <begin position="133"/>
        <end position="182"/>
    </location>
</feature>
<evidence type="ECO:0000256" key="2">
    <source>
        <dbReference type="ARBA" id="ARBA00023015"/>
    </source>
</evidence>
<feature type="compositionally biased region" description="Low complexity" evidence="6">
    <location>
        <begin position="31"/>
        <end position="45"/>
    </location>
</feature>
<dbReference type="PROSITE" id="PS50888">
    <property type="entry name" value="BHLH"/>
    <property type="match status" value="1"/>
</dbReference>
<organism evidence="8 9">
    <name type="scientific">Oldenlandia corymbosa var. corymbosa</name>
    <dbReference type="NCBI Taxonomy" id="529605"/>
    <lineage>
        <taxon>Eukaryota</taxon>
        <taxon>Viridiplantae</taxon>
        <taxon>Streptophyta</taxon>
        <taxon>Embryophyta</taxon>
        <taxon>Tracheophyta</taxon>
        <taxon>Spermatophyta</taxon>
        <taxon>Magnoliopsida</taxon>
        <taxon>eudicotyledons</taxon>
        <taxon>Gunneridae</taxon>
        <taxon>Pentapetalae</taxon>
        <taxon>asterids</taxon>
        <taxon>lamiids</taxon>
        <taxon>Gentianales</taxon>
        <taxon>Rubiaceae</taxon>
        <taxon>Rubioideae</taxon>
        <taxon>Spermacoceae</taxon>
        <taxon>Hedyotis-Oldenlandia complex</taxon>
        <taxon>Oldenlandia</taxon>
    </lineage>
</organism>
<keyword evidence="9" id="KW-1185">Reference proteome</keyword>
<dbReference type="EMBL" id="OX459123">
    <property type="protein sequence ID" value="CAI9110180.1"/>
    <property type="molecule type" value="Genomic_DNA"/>
</dbReference>
<evidence type="ECO:0000256" key="1">
    <source>
        <dbReference type="ARBA" id="ARBA00004123"/>
    </source>
</evidence>
<dbReference type="Gene3D" id="4.10.280.10">
    <property type="entry name" value="Helix-loop-helix DNA-binding domain"/>
    <property type="match status" value="1"/>
</dbReference>
<sequence>METVLMDLGKFSQSSGTNYLYINNSAGSPEQQQDQFSDDSAAAATPTPPHLDFVSSSSVSFSGNPIHQESKTGSGPFLPSLMNTTPMLSFENSLQKGASMEAMREMIFRIAVMQPVHIDPESVKPPKRKNVKISKDPQSVAARHRRERISEKIRILQRLVPGGTKMDTASMLDEAAHYLKFLKKQVKSLEQTTSSASLNEMNFTNMVKSCQHQHAAHHMVGSMQMLSFGS</sequence>
<dbReference type="InterPro" id="IPR045843">
    <property type="entry name" value="IND-like"/>
</dbReference>
<dbReference type="SUPFAM" id="SSF47459">
    <property type="entry name" value="HLH, helix-loop-helix DNA-binding domain"/>
    <property type="match status" value="1"/>
</dbReference>
<dbReference type="FunFam" id="4.10.280.10:FF:000053">
    <property type="entry name" value="BHLH transcription factor"/>
    <property type="match status" value="1"/>
</dbReference>
<evidence type="ECO:0000256" key="5">
    <source>
        <dbReference type="ARBA" id="ARBA00023242"/>
    </source>
</evidence>
<dbReference type="AlphaFoldDB" id="A0AAV1DQN9"/>
<evidence type="ECO:0000313" key="9">
    <source>
        <dbReference type="Proteomes" id="UP001161247"/>
    </source>
</evidence>
<name>A0AAV1DQN9_OLDCO</name>
<dbReference type="CDD" id="cd11454">
    <property type="entry name" value="bHLH_AtIND_like"/>
    <property type="match status" value="1"/>
</dbReference>
<evidence type="ECO:0000256" key="4">
    <source>
        <dbReference type="ARBA" id="ARBA00023163"/>
    </source>
</evidence>
<evidence type="ECO:0000256" key="3">
    <source>
        <dbReference type="ARBA" id="ARBA00023125"/>
    </source>
</evidence>
<reference evidence="8" key="1">
    <citation type="submission" date="2023-03" db="EMBL/GenBank/DDBJ databases">
        <authorList>
            <person name="Julca I."/>
        </authorList>
    </citation>
    <scope>NUCLEOTIDE SEQUENCE</scope>
</reference>
<evidence type="ECO:0000256" key="6">
    <source>
        <dbReference type="SAM" id="MobiDB-lite"/>
    </source>
</evidence>
<dbReference type="Pfam" id="PF00010">
    <property type="entry name" value="HLH"/>
    <property type="match status" value="1"/>
</dbReference>
<feature type="region of interest" description="Disordered" evidence="6">
    <location>
        <begin position="22"/>
        <end position="77"/>
    </location>
</feature>
<keyword evidence="2" id="KW-0805">Transcription regulation</keyword>
<dbReference type="InterPro" id="IPR036638">
    <property type="entry name" value="HLH_DNA-bd_sf"/>
</dbReference>
<dbReference type="GO" id="GO:0005634">
    <property type="term" value="C:nucleus"/>
    <property type="evidence" value="ECO:0007669"/>
    <property type="project" value="UniProtKB-SubCell"/>
</dbReference>
<dbReference type="InterPro" id="IPR011598">
    <property type="entry name" value="bHLH_dom"/>
</dbReference>
<feature type="compositionally biased region" description="Low complexity" evidence="6">
    <location>
        <begin position="53"/>
        <end position="62"/>
    </location>
</feature>
<proteinExistence type="predicted"/>
<feature type="region of interest" description="Disordered" evidence="6">
    <location>
        <begin position="120"/>
        <end position="139"/>
    </location>
</feature>
<dbReference type="GO" id="GO:0003700">
    <property type="term" value="F:DNA-binding transcription factor activity"/>
    <property type="evidence" value="ECO:0007669"/>
    <property type="project" value="InterPro"/>
</dbReference>
<comment type="subcellular location">
    <subcellularLocation>
        <location evidence="1">Nucleus</location>
    </subcellularLocation>
</comment>
<keyword evidence="5" id="KW-0539">Nucleus</keyword>
<accession>A0AAV1DQN9</accession>
<dbReference type="GO" id="GO:0003677">
    <property type="term" value="F:DNA binding"/>
    <property type="evidence" value="ECO:0007669"/>
    <property type="project" value="UniProtKB-KW"/>
</dbReference>
<evidence type="ECO:0000259" key="7">
    <source>
        <dbReference type="PROSITE" id="PS50888"/>
    </source>
</evidence>
<evidence type="ECO:0000313" key="8">
    <source>
        <dbReference type="EMBL" id="CAI9110180.1"/>
    </source>
</evidence>
<keyword evidence="3" id="KW-0238">DNA-binding</keyword>
<dbReference type="GO" id="GO:0046983">
    <property type="term" value="F:protein dimerization activity"/>
    <property type="evidence" value="ECO:0007669"/>
    <property type="project" value="InterPro"/>
</dbReference>